<evidence type="ECO:0000256" key="6">
    <source>
        <dbReference type="ARBA" id="ARBA00022989"/>
    </source>
</evidence>
<feature type="transmembrane region" description="Helical" evidence="10">
    <location>
        <begin position="309"/>
        <end position="326"/>
    </location>
</feature>
<dbReference type="GO" id="GO:0034626">
    <property type="term" value="P:fatty acid elongation, polyunsaturated fatty acid"/>
    <property type="evidence" value="ECO:0007669"/>
    <property type="project" value="TreeGrafter"/>
</dbReference>
<dbReference type="EMBL" id="JADGJH010001951">
    <property type="protein sequence ID" value="KAJ3106505.1"/>
    <property type="molecule type" value="Genomic_DNA"/>
</dbReference>
<evidence type="ECO:0000256" key="9">
    <source>
        <dbReference type="ARBA" id="ARBA00023160"/>
    </source>
</evidence>
<dbReference type="GO" id="GO:0034625">
    <property type="term" value="P:fatty acid elongation, monounsaturated fatty acid"/>
    <property type="evidence" value="ECO:0007669"/>
    <property type="project" value="TreeGrafter"/>
</dbReference>
<gene>
    <name evidence="11" type="primary">ELOVL5</name>
    <name evidence="11" type="ORF">HK100_003725</name>
</gene>
<dbReference type="PANTHER" id="PTHR11157:SF126">
    <property type="entry name" value="ELONGATION OF VERY LONG CHAIN FATTY ACIDS PROTEIN"/>
    <property type="match status" value="1"/>
</dbReference>
<dbReference type="GO" id="GO:0005789">
    <property type="term" value="C:endoplasmic reticulum membrane"/>
    <property type="evidence" value="ECO:0007669"/>
    <property type="project" value="TreeGrafter"/>
</dbReference>
<evidence type="ECO:0000256" key="8">
    <source>
        <dbReference type="ARBA" id="ARBA00023136"/>
    </source>
</evidence>
<dbReference type="GO" id="GO:0030148">
    <property type="term" value="P:sphingolipid biosynthetic process"/>
    <property type="evidence" value="ECO:0007669"/>
    <property type="project" value="TreeGrafter"/>
</dbReference>
<evidence type="ECO:0000256" key="1">
    <source>
        <dbReference type="ARBA" id="ARBA00004141"/>
    </source>
</evidence>
<comment type="caution">
    <text evidence="11">The sequence shown here is derived from an EMBL/GenBank/DDBJ whole genome shotgun (WGS) entry which is preliminary data.</text>
</comment>
<evidence type="ECO:0000256" key="7">
    <source>
        <dbReference type="ARBA" id="ARBA00023098"/>
    </source>
</evidence>
<keyword evidence="12" id="KW-1185">Reference proteome</keyword>
<keyword evidence="6 10" id="KW-1133">Transmembrane helix</keyword>
<dbReference type="GO" id="GO:0042761">
    <property type="term" value="P:very long-chain fatty acid biosynthetic process"/>
    <property type="evidence" value="ECO:0007669"/>
    <property type="project" value="TreeGrafter"/>
</dbReference>
<keyword evidence="9 10" id="KW-0275">Fatty acid biosynthesis</keyword>
<evidence type="ECO:0000256" key="10">
    <source>
        <dbReference type="RuleBase" id="RU361115"/>
    </source>
</evidence>
<feature type="transmembrane region" description="Helical" evidence="10">
    <location>
        <begin position="195"/>
        <end position="218"/>
    </location>
</feature>
<keyword evidence="7 10" id="KW-0443">Lipid metabolism</keyword>
<keyword evidence="3 10" id="KW-0808">Transferase</keyword>
<comment type="similarity">
    <text evidence="10">Belongs to the ELO family.</text>
</comment>
<dbReference type="Proteomes" id="UP001211907">
    <property type="component" value="Unassembled WGS sequence"/>
</dbReference>
<proteinExistence type="inferred from homology"/>
<evidence type="ECO:0000313" key="11">
    <source>
        <dbReference type="EMBL" id="KAJ3106505.1"/>
    </source>
</evidence>
<dbReference type="PANTHER" id="PTHR11157">
    <property type="entry name" value="FATTY ACID ACYL TRANSFERASE-RELATED"/>
    <property type="match status" value="1"/>
</dbReference>
<dbReference type="AlphaFoldDB" id="A0AAD5SVU9"/>
<keyword evidence="2 10" id="KW-0444">Lipid biosynthesis</keyword>
<dbReference type="GO" id="GO:0009922">
    <property type="term" value="F:fatty acid elongase activity"/>
    <property type="evidence" value="ECO:0007669"/>
    <property type="project" value="InterPro"/>
</dbReference>
<comment type="subcellular location">
    <subcellularLocation>
        <location evidence="1">Membrane</location>
        <topology evidence="1">Multi-pass membrane protein</topology>
    </subcellularLocation>
</comment>
<reference evidence="11" key="1">
    <citation type="submission" date="2020-05" db="EMBL/GenBank/DDBJ databases">
        <title>Phylogenomic resolution of chytrid fungi.</title>
        <authorList>
            <person name="Stajich J.E."/>
            <person name="Amses K."/>
            <person name="Simmons R."/>
            <person name="Seto K."/>
            <person name="Myers J."/>
            <person name="Bonds A."/>
            <person name="Quandt C.A."/>
            <person name="Barry K."/>
            <person name="Liu P."/>
            <person name="Grigoriev I."/>
            <person name="Longcore J.E."/>
            <person name="James T.Y."/>
        </authorList>
    </citation>
    <scope>NUCLEOTIDE SEQUENCE</scope>
    <source>
        <strain evidence="11">JEL0513</strain>
    </source>
</reference>
<feature type="transmembrane region" description="Helical" evidence="10">
    <location>
        <begin position="368"/>
        <end position="388"/>
    </location>
</feature>
<dbReference type="Pfam" id="PF01151">
    <property type="entry name" value="ELO"/>
    <property type="match status" value="1"/>
</dbReference>
<feature type="transmembrane region" description="Helical" evidence="10">
    <location>
        <begin position="332"/>
        <end position="356"/>
    </location>
</feature>
<evidence type="ECO:0000313" key="12">
    <source>
        <dbReference type="Proteomes" id="UP001211907"/>
    </source>
</evidence>
<keyword evidence="4 10" id="KW-0812">Transmembrane</keyword>
<feature type="transmembrane region" description="Helical" evidence="10">
    <location>
        <begin position="277"/>
        <end position="297"/>
    </location>
</feature>
<dbReference type="InterPro" id="IPR002076">
    <property type="entry name" value="ELO_fam"/>
</dbReference>
<name>A0AAD5SVU9_9FUNG</name>
<evidence type="ECO:0000256" key="2">
    <source>
        <dbReference type="ARBA" id="ARBA00022516"/>
    </source>
</evidence>
<evidence type="ECO:0000256" key="3">
    <source>
        <dbReference type="ARBA" id="ARBA00022679"/>
    </source>
</evidence>
<evidence type="ECO:0000256" key="4">
    <source>
        <dbReference type="ARBA" id="ARBA00022692"/>
    </source>
</evidence>
<dbReference type="EC" id="2.3.1.-" evidence="10"/>
<keyword evidence="8 10" id="KW-0472">Membrane</keyword>
<evidence type="ECO:0000256" key="5">
    <source>
        <dbReference type="ARBA" id="ARBA00022832"/>
    </source>
</evidence>
<feature type="transmembrane region" description="Helical" evidence="10">
    <location>
        <begin position="230"/>
        <end position="251"/>
    </location>
</feature>
<keyword evidence="5 10" id="KW-0276">Fatty acid metabolism</keyword>
<protein>
    <recommendedName>
        <fullName evidence="10">Elongation of fatty acids protein</fullName>
        <ecNumber evidence="10">2.3.1.-</ecNumber>
    </recommendedName>
</protein>
<accession>A0AAD5SVU9</accession>
<dbReference type="GO" id="GO:0019367">
    <property type="term" value="P:fatty acid elongation, saturated fatty acid"/>
    <property type="evidence" value="ECO:0007669"/>
    <property type="project" value="TreeGrafter"/>
</dbReference>
<feature type="transmembrane region" description="Helical" evidence="10">
    <location>
        <begin position="394"/>
        <end position="414"/>
    </location>
</feature>
<organism evidence="11 12">
    <name type="scientific">Physocladia obscura</name>
    <dbReference type="NCBI Taxonomy" id="109957"/>
    <lineage>
        <taxon>Eukaryota</taxon>
        <taxon>Fungi</taxon>
        <taxon>Fungi incertae sedis</taxon>
        <taxon>Chytridiomycota</taxon>
        <taxon>Chytridiomycota incertae sedis</taxon>
        <taxon>Chytridiomycetes</taxon>
        <taxon>Chytridiales</taxon>
        <taxon>Chytriomycetaceae</taxon>
        <taxon>Physocladia</taxon>
    </lineage>
</organism>
<sequence>MPFLPTDKREHWVERALRRTIDIHSHARFVGNAFVGFVFDKCVDWWMGYLNYQVIHHLWPLMPQHLQSRTEVHDAVKELAACVPELRLEYNVTSYWTAVYDMHANLSVIGEEYGDWRKHKEDGVVRPVAPSWRKNISKKSMLTPELAFMELCIQIGRILETNLFFDQAADFFDQFVPNTVIKFKHPSNYADMLPFMLPAYPLMAIATYLIAVSVGVYAMRSFTRFEAKSFALMHNTFLSLLSAYMGVRISVEAWKQNYGFWGSAVDSSESGVKMAELLWLFYFSKVFEFVDTLIMVAKKNNNQISFLHLYHHSSILVMWWFIMFAGPGGDAWLGAAVNSFIHVVMYGYYFLSALGFKQVTFIKKYITLMQMTQFCILLTQGLVASFVVDAYPRILAYSMVGYMVTMLVLFGNFYRKDRKRDKLRGVEKKKN</sequence>
<comment type="catalytic activity">
    <reaction evidence="10">
        <text>an acyl-CoA + malonyl-CoA + H(+) = a 3-oxoacyl-CoA + CO2 + CoA</text>
        <dbReference type="Rhea" id="RHEA:50252"/>
        <dbReference type="ChEBI" id="CHEBI:15378"/>
        <dbReference type="ChEBI" id="CHEBI:16526"/>
        <dbReference type="ChEBI" id="CHEBI:57287"/>
        <dbReference type="ChEBI" id="CHEBI:57384"/>
        <dbReference type="ChEBI" id="CHEBI:58342"/>
        <dbReference type="ChEBI" id="CHEBI:90726"/>
    </reaction>
    <physiologicalReaction direction="left-to-right" evidence="10">
        <dbReference type="Rhea" id="RHEA:50253"/>
    </physiologicalReaction>
</comment>